<dbReference type="EMBL" id="BMNH01000029">
    <property type="protein sequence ID" value="GGO79696.1"/>
    <property type="molecule type" value="Genomic_DNA"/>
</dbReference>
<protein>
    <submittedName>
        <fullName evidence="5">ABC transporter ATP-binding protein</fullName>
    </submittedName>
</protein>
<dbReference type="SUPFAM" id="SSF52540">
    <property type="entry name" value="P-loop containing nucleoside triphosphate hydrolases"/>
    <property type="match status" value="1"/>
</dbReference>
<keyword evidence="6" id="KW-1185">Reference proteome</keyword>
<dbReference type="InterPro" id="IPR027417">
    <property type="entry name" value="P-loop_NTPase"/>
</dbReference>
<evidence type="ECO:0000256" key="2">
    <source>
        <dbReference type="ARBA" id="ARBA00022741"/>
    </source>
</evidence>
<feature type="domain" description="ABC transporter" evidence="4">
    <location>
        <begin position="13"/>
        <end position="261"/>
    </location>
</feature>
<proteinExistence type="predicted"/>
<keyword evidence="3 5" id="KW-0067">ATP-binding</keyword>
<dbReference type="Pfam" id="PF12399">
    <property type="entry name" value="BCA_ABC_TP_C"/>
    <property type="match status" value="1"/>
</dbReference>
<dbReference type="RefSeq" id="WP_225264218.1">
    <property type="nucleotide sequence ID" value="NZ_BMNH01000029.1"/>
</dbReference>
<keyword evidence="2" id="KW-0547">Nucleotide-binding</keyword>
<dbReference type="InterPro" id="IPR051120">
    <property type="entry name" value="ABC_AA/LPS_Transport"/>
</dbReference>
<keyword evidence="1" id="KW-0813">Transport</keyword>
<evidence type="ECO:0000256" key="3">
    <source>
        <dbReference type="ARBA" id="ARBA00022840"/>
    </source>
</evidence>
<dbReference type="Proteomes" id="UP000646523">
    <property type="component" value="Unassembled WGS sequence"/>
</dbReference>
<dbReference type="InterPro" id="IPR003439">
    <property type="entry name" value="ABC_transporter-like_ATP-bd"/>
</dbReference>
<gene>
    <name evidence="5" type="primary">livG</name>
    <name evidence="5" type="ORF">GCM10012289_64580</name>
</gene>
<dbReference type="GO" id="GO:0005524">
    <property type="term" value="F:ATP binding"/>
    <property type="evidence" value="ECO:0007669"/>
    <property type="project" value="UniProtKB-KW"/>
</dbReference>
<evidence type="ECO:0000313" key="5">
    <source>
        <dbReference type="EMBL" id="GGO79696.1"/>
    </source>
</evidence>
<dbReference type="InterPro" id="IPR003593">
    <property type="entry name" value="AAA+_ATPase"/>
</dbReference>
<evidence type="ECO:0000256" key="1">
    <source>
        <dbReference type="ARBA" id="ARBA00022448"/>
    </source>
</evidence>
<name>A0A917ZBE9_9ACTN</name>
<dbReference type="GO" id="GO:0005886">
    <property type="term" value="C:plasma membrane"/>
    <property type="evidence" value="ECO:0007669"/>
    <property type="project" value="TreeGrafter"/>
</dbReference>
<dbReference type="AlphaFoldDB" id="A0A917ZBE9"/>
<reference evidence="5" key="1">
    <citation type="journal article" date="2014" name="Int. J. Syst. Evol. Microbiol.">
        <title>Complete genome sequence of Corynebacterium casei LMG S-19264T (=DSM 44701T), isolated from a smear-ripened cheese.</title>
        <authorList>
            <consortium name="US DOE Joint Genome Institute (JGI-PGF)"/>
            <person name="Walter F."/>
            <person name="Albersmeier A."/>
            <person name="Kalinowski J."/>
            <person name="Ruckert C."/>
        </authorList>
    </citation>
    <scope>NUCLEOTIDE SEQUENCE</scope>
    <source>
        <strain evidence="5">CGMCC 4.7368</strain>
    </source>
</reference>
<dbReference type="SMART" id="SM00382">
    <property type="entry name" value="AAA"/>
    <property type="match status" value="1"/>
</dbReference>
<comment type="caution">
    <text evidence="5">The sequence shown here is derived from an EMBL/GenBank/DDBJ whole genome shotgun (WGS) entry which is preliminary data.</text>
</comment>
<reference evidence="5" key="2">
    <citation type="submission" date="2020-09" db="EMBL/GenBank/DDBJ databases">
        <authorList>
            <person name="Sun Q."/>
            <person name="Zhou Y."/>
        </authorList>
    </citation>
    <scope>NUCLEOTIDE SEQUENCE</scope>
    <source>
        <strain evidence="5">CGMCC 4.7368</strain>
    </source>
</reference>
<dbReference type="GO" id="GO:0016887">
    <property type="term" value="F:ATP hydrolysis activity"/>
    <property type="evidence" value="ECO:0007669"/>
    <property type="project" value="InterPro"/>
</dbReference>
<dbReference type="PROSITE" id="PS50893">
    <property type="entry name" value="ABC_TRANSPORTER_2"/>
    <property type="match status" value="1"/>
</dbReference>
<organism evidence="5 6">
    <name type="scientific">Nonomuraea cavernae</name>
    <dbReference type="NCBI Taxonomy" id="2045107"/>
    <lineage>
        <taxon>Bacteria</taxon>
        <taxon>Bacillati</taxon>
        <taxon>Actinomycetota</taxon>
        <taxon>Actinomycetes</taxon>
        <taxon>Streptosporangiales</taxon>
        <taxon>Streptosporangiaceae</taxon>
        <taxon>Nonomuraea</taxon>
    </lineage>
</organism>
<dbReference type="Gene3D" id="3.40.50.300">
    <property type="entry name" value="P-loop containing nucleotide triphosphate hydrolases"/>
    <property type="match status" value="1"/>
</dbReference>
<accession>A0A917ZBE9</accession>
<sequence length="264" mass="28193">MATDQAGRPPAVLEVRDVRVTVNGVRALGGVSFDVPEGSLFGLIGPNGAGKTTIMNVISAVITPQQGSVRFRGEELTGTGTVARVRAGILRSFQQVRLLEGMSVLDNLLLGRERFRVVGLLRQIGGSRTGRRQARRDLAVVEEVAAVLGLSDLLHRDVQDLPFGVRRLVDVGRAFAAEPDLLLLDEPAAGLDVTSRRLLLEAIKRAQSTTGATVMLVEHDVDMVRRACGESVVLSNGEVLARGTPAEVLADPAVLRAYFGRSDA</sequence>
<evidence type="ECO:0000259" key="4">
    <source>
        <dbReference type="PROSITE" id="PS50893"/>
    </source>
</evidence>
<dbReference type="InterPro" id="IPR032823">
    <property type="entry name" value="BCA_ABC_TP_C"/>
</dbReference>
<dbReference type="Pfam" id="PF00005">
    <property type="entry name" value="ABC_tran"/>
    <property type="match status" value="1"/>
</dbReference>
<dbReference type="PANTHER" id="PTHR45772">
    <property type="entry name" value="CONSERVED COMPONENT OF ABC TRANSPORTER FOR NATURAL AMINO ACIDS-RELATED"/>
    <property type="match status" value="1"/>
</dbReference>
<evidence type="ECO:0000313" key="6">
    <source>
        <dbReference type="Proteomes" id="UP000646523"/>
    </source>
</evidence>